<evidence type="ECO:0000256" key="3">
    <source>
        <dbReference type="SAM" id="MobiDB-lite"/>
    </source>
</evidence>
<accession>A0A941AWS3</accession>
<dbReference type="InterPro" id="IPR008978">
    <property type="entry name" value="HSP20-like_chaperone"/>
</dbReference>
<comment type="similarity">
    <text evidence="1 2">Belongs to the small heat shock protein (HSP20) family.</text>
</comment>
<evidence type="ECO:0000313" key="6">
    <source>
        <dbReference type="Proteomes" id="UP000677875"/>
    </source>
</evidence>
<evidence type="ECO:0000313" key="5">
    <source>
        <dbReference type="EMBL" id="MBQ0825129.1"/>
    </source>
</evidence>
<evidence type="ECO:0000259" key="4">
    <source>
        <dbReference type="PROSITE" id="PS01031"/>
    </source>
</evidence>
<name>A0A941AWS3_9ACTN</name>
<dbReference type="RefSeq" id="WP_210867831.1">
    <property type="nucleotide sequence ID" value="NZ_JAGPNL010000001.1"/>
</dbReference>
<dbReference type="CDD" id="cd06464">
    <property type="entry name" value="ACD_sHsps-like"/>
    <property type="match status" value="1"/>
</dbReference>
<dbReference type="Pfam" id="PF00011">
    <property type="entry name" value="HSP20"/>
    <property type="match status" value="1"/>
</dbReference>
<dbReference type="PANTHER" id="PTHR11527">
    <property type="entry name" value="HEAT-SHOCK PROTEIN 20 FAMILY MEMBER"/>
    <property type="match status" value="1"/>
</dbReference>
<dbReference type="InterPro" id="IPR002068">
    <property type="entry name" value="A-crystallin/Hsp20_dom"/>
</dbReference>
<dbReference type="SUPFAM" id="SSF49764">
    <property type="entry name" value="HSP20-like chaperones"/>
    <property type="match status" value="1"/>
</dbReference>
<dbReference type="Proteomes" id="UP000677875">
    <property type="component" value="Unassembled WGS sequence"/>
</dbReference>
<reference evidence="5" key="1">
    <citation type="submission" date="2021-04" db="EMBL/GenBank/DDBJ databases">
        <title>Genome seq and assembly of Streptomyces sp. RG38.</title>
        <authorList>
            <person name="Chhetri G."/>
        </authorList>
    </citation>
    <scope>NUCLEOTIDE SEQUENCE</scope>
    <source>
        <strain evidence="5">RG38</strain>
    </source>
</reference>
<protein>
    <submittedName>
        <fullName evidence="5">Hsp20/alpha crystallin family protein</fullName>
    </submittedName>
</protein>
<proteinExistence type="inferred from homology"/>
<keyword evidence="6" id="KW-1185">Reference proteome</keyword>
<dbReference type="AlphaFoldDB" id="A0A941AWS3"/>
<evidence type="ECO:0000256" key="1">
    <source>
        <dbReference type="PROSITE-ProRule" id="PRU00285"/>
    </source>
</evidence>
<evidence type="ECO:0000256" key="2">
    <source>
        <dbReference type="RuleBase" id="RU003616"/>
    </source>
</evidence>
<dbReference type="Gene3D" id="2.60.40.790">
    <property type="match status" value="1"/>
</dbReference>
<organism evidence="5 6">
    <name type="scientific">Streptomyces tagetis</name>
    <dbReference type="NCBI Taxonomy" id="2820809"/>
    <lineage>
        <taxon>Bacteria</taxon>
        <taxon>Bacillati</taxon>
        <taxon>Actinomycetota</taxon>
        <taxon>Actinomycetes</taxon>
        <taxon>Kitasatosporales</taxon>
        <taxon>Streptomycetaceae</taxon>
        <taxon>Streptomyces</taxon>
    </lineage>
</organism>
<sequence>MTHPAHRGRGPLFPRDPFHELEELRARMDQLTRSTFPFPGGGFPGGGEEDAWAPPADVEDTEDAYVLELELPGVEKEQITVEVDGGELGVHGEIKERARTGVVRRRTRHVGRFDYRTTLPPNADTDHITADLADGILTVRVPKAAGTSPQRIEITD</sequence>
<dbReference type="InterPro" id="IPR031107">
    <property type="entry name" value="Small_HSP"/>
</dbReference>
<dbReference type="PROSITE" id="PS01031">
    <property type="entry name" value="SHSP"/>
    <property type="match status" value="1"/>
</dbReference>
<gene>
    <name evidence="5" type="ORF">J5Y05_01170</name>
</gene>
<feature type="domain" description="SHSP" evidence="4">
    <location>
        <begin position="47"/>
        <end position="156"/>
    </location>
</feature>
<dbReference type="EMBL" id="JAGPNL010000001">
    <property type="protein sequence ID" value="MBQ0825129.1"/>
    <property type="molecule type" value="Genomic_DNA"/>
</dbReference>
<feature type="compositionally biased region" description="Acidic residues" evidence="3">
    <location>
        <begin position="47"/>
        <end position="58"/>
    </location>
</feature>
<comment type="caution">
    <text evidence="5">The sequence shown here is derived from an EMBL/GenBank/DDBJ whole genome shotgun (WGS) entry which is preliminary data.</text>
</comment>
<feature type="region of interest" description="Disordered" evidence="3">
    <location>
        <begin position="33"/>
        <end position="58"/>
    </location>
</feature>